<protein>
    <submittedName>
        <fullName evidence="2">Uncharacterized protein</fullName>
    </submittedName>
</protein>
<dbReference type="Proteomes" id="UP000600080">
    <property type="component" value="Unassembled WGS sequence"/>
</dbReference>
<reference evidence="3" key="1">
    <citation type="journal article" date="2019" name="Int. J. Syst. Evol. Microbiol.">
        <title>The Global Catalogue of Microorganisms (GCM) 10K type strain sequencing project: providing services to taxonomists for standard genome sequencing and annotation.</title>
        <authorList>
            <consortium name="The Broad Institute Genomics Platform"/>
            <consortium name="The Broad Institute Genome Sequencing Center for Infectious Disease"/>
            <person name="Wu L."/>
            <person name="Ma J."/>
        </authorList>
    </citation>
    <scope>NUCLEOTIDE SEQUENCE [LARGE SCALE GENOMIC DNA]</scope>
    <source>
        <strain evidence="3">CGMCC 4.7323</strain>
    </source>
</reference>
<accession>A0ABQ2JQH9</accession>
<dbReference type="EMBL" id="BMND01000022">
    <property type="protein sequence ID" value="GGN54200.1"/>
    <property type="molecule type" value="Genomic_DNA"/>
</dbReference>
<keyword evidence="3" id="KW-1185">Reference proteome</keyword>
<evidence type="ECO:0000313" key="2">
    <source>
        <dbReference type="EMBL" id="GGN54200.1"/>
    </source>
</evidence>
<feature type="compositionally biased region" description="Basic residues" evidence="1">
    <location>
        <begin position="96"/>
        <end position="105"/>
    </location>
</feature>
<name>A0ABQ2JQH9_9ACTN</name>
<feature type="region of interest" description="Disordered" evidence="1">
    <location>
        <begin position="66"/>
        <end position="105"/>
    </location>
</feature>
<evidence type="ECO:0000256" key="1">
    <source>
        <dbReference type="SAM" id="MobiDB-lite"/>
    </source>
</evidence>
<organism evidence="2 3">
    <name type="scientific">Streptomyces kronopolitis</name>
    <dbReference type="NCBI Taxonomy" id="1612435"/>
    <lineage>
        <taxon>Bacteria</taxon>
        <taxon>Bacillati</taxon>
        <taxon>Actinomycetota</taxon>
        <taxon>Actinomycetes</taxon>
        <taxon>Kitasatosporales</taxon>
        <taxon>Streptomycetaceae</taxon>
        <taxon>Streptomyces</taxon>
    </lineage>
</organism>
<gene>
    <name evidence="2" type="ORF">GCM10012285_46870</name>
</gene>
<proteinExistence type="predicted"/>
<evidence type="ECO:0000313" key="3">
    <source>
        <dbReference type="Proteomes" id="UP000600080"/>
    </source>
</evidence>
<comment type="caution">
    <text evidence="2">The sequence shown here is derived from an EMBL/GenBank/DDBJ whole genome shotgun (WGS) entry which is preliminary data.</text>
</comment>
<sequence length="105" mass="10371">MRRGRGGAGPAGLVGRARTLRPRVVRVDAGNRVVDLGADPSEPAPGAAGRLPPEAVGAPLAARRGAGVQGAAFPGGGPERGDEPSSRAVAVGVPRSGRRGRVPVA</sequence>